<evidence type="ECO:0000313" key="1">
    <source>
        <dbReference type="EMBL" id="GAA2136420.1"/>
    </source>
</evidence>
<dbReference type="Proteomes" id="UP001500102">
    <property type="component" value="Unassembled WGS sequence"/>
</dbReference>
<name>A0ABN2Z412_9MICC</name>
<dbReference type="EMBL" id="BAAAQB010000030">
    <property type="protein sequence ID" value="GAA2136420.1"/>
    <property type="molecule type" value="Genomic_DNA"/>
</dbReference>
<accession>A0ABN2Z412</accession>
<comment type="caution">
    <text evidence="1">The sequence shown here is derived from an EMBL/GenBank/DDBJ whole genome shotgun (WGS) entry which is preliminary data.</text>
</comment>
<evidence type="ECO:0000313" key="2">
    <source>
        <dbReference type="Proteomes" id="UP001500102"/>
    </source>
</evidence>
<keyword evidence="2" id="KW-1185">Reference proteome</keyword>
<sequence>MHLHVSVGITPGAAGYSLTLRLRPSWLLTPCCHEVSDTLANTNPDLLKEMSGGLTSGTVSEAAARQG</sequence>
<protein>
    <submittedName>
        <fullName evidence="1">Uncharacterized protein</fullName>
    </submittedName>
</protein>
<gene>
    <name evidence="1" type="ORF">GCM10009825_21620</name>
</gene>
<reference evidence="1 2" key="1">
    <citation type="journal article" date="2019" name="Int. J. Syst. Evol. Microbiol.">
        <title>The Global Catalogue of Microorganisms (GCM) 10K type strain sequencing project: providing services to taxonomists for standard genome sequencing and annotation.</title>
        <authorList>
            <consortium name="The Broad Institute Genomics Platform"/>
            <consortium name="The Broad Institute Genome Sequencing Center for Infectious Disease"/>
            <person name="Wu L."/>
            <person name="Ma J."/>
        </authorList>
    </citation>
    <scope>NUCLEOTIDE SEQUENCE [LARGE SCALE GENOMIC DNA]</scope>
    <source>
        <strain evidence="1 2">JCM 15921</strain>
    </source>
</reference>
<proteinExistence type="predicted"/>
<organism evidence="1 2">
    <name type="scientific">Arthrobacter humicola</name>
    <dbReference type="NCBI Taxonomy" id="409291"/>
    <lineage>
        <taxon>Bacteria</taxon>
        <taxon>Bacillati</taxon>
        <taxon>Actinomycetota</taxon>
        <taxon>Actinomycetes</taxon>
        <taxon>Micrococcales</taxon>
        <taxon>Micrococcaceae</taxon>
        <taxon>Arthrobacter</taxon>
    </lineage>
</organism>